<keyword evidence="3" id="KW-0238">DNA-binding</keyword>
<sequence length="50" mass="5360">MSIDSANAASLDLDLLRSFVAVVDAGGFTRAGARVHRTQSTVSQQIRKLE</sequence>
<dbReference type="PANTHER" id="PTHR30579:SF7">
    <property type="entry name" value="HTH-TYPE TRANSCRIPTIONAL REGULATOR LRHA-RELATED"/>
    <property type="match status" value="1"/>
</dbReference>
<dbReference type="InterPro" id="IPR036390">
    <property type="entry name" value="WH_DNA-bd_sf"/>
</dbReference>
<dbReference type="InterPro" id="IPR000847">
    <property type="entry name" value="LysR_HTH_N"/>
</dbReference>
<comment type="caution">
    <text evidence="6">The sequence shown here is derived from an EMBL/GenBank/DDBJ whole genome shotgun (WGS) entry which is preliminary data.</text>
</comment>
<dbReference type="SUPFAM" id="SSF46785">
    <property type="entry name" value="Winged helix' DNA-binding domain"/>
    <property type="match status" value="1"/>
</dbReference>
<reference evidence="6 7" key="2">
    <citation type="submission" date="2019-02" db="EMBL/GenBank/DDBJ databases">
        <title>'Lichenibacterium ramalinii' gen. nov. sp. nov., 'Lichenibacterium minor' gen. nov. sp. nov.</title>
        <authorList>
            <person name="Pankratov T."/>
        </authorList>
    </citation>
    <scope>NUCLEOTIDE SEQUENCE [LARGE SCALE GENOMIC DNA]</scope>
    <source>
        <strain evidence="6 7">RmlP026</strain>
    </source>
</reference>
<evidence type="ECO:0000256" key="3">
    <source>
        <dbReference type="ARBA" id="ARBA00023125"/>
    </source>
</evidence>
<evidence type="ECO:0000256" key="4">
    <source>
        <dbReference type="ARBA" id="ARBA00023163"/>
    </source>
</evidence>
<dbReference type="Proteomes" id="UP000290759">
    <property type="component" value="Unassembled WGS sequence"/>
</dbReference>
<evidence type="ECO:0000259" key="5">
    <source>
        <dbReference type="PROSITE" id="PS50931"/>
    </source>
</evidence>
<keyword evidence="7" id="KW-1185">Reference proteome</keyword>
<reference evidence="6 7" key="1">
    <citation type="submission" date="2018-12" db="EMBL/GenBank/DDBJ databases">
        <authorList>
            <person name="Grouzdev D.S."/>
            <person name="Krutkina M.S."/>
        </authorList>
    </citation>
    <scope>NUCLEOTIDE SEQUENCE [LARGE SCALE GENOMIC DNA]</scope>
    <source>
        <strain evidence="6 7">RmlP026</strain>
    </source>
</reference>
<evidence type="ECO:0000313" key="6">
    <source>
        <dbReference type="EMBL" id="RYC28779.1"/>
    </source>
</evidence>
<dbReference type="PANTHER" id="PTHR30579">
    <property type="entry name" value="TRANSCRIPTIONAL REGULATOR"/>
    <property type="match status" value="1"/>
</dbReference>
<evidence type="ECO:0000256" key="2">
    <source>
        <dbReference type="ARBA" id="ARBA00023015"/>
    </source>
</evidence>
<proteinExistence type="inferred from homology"/>
<dbReference type="InterPro" id="IPR050176">
    <property type="entry name" value="LTTR"/>
</dbReference>
<dbReference type="EMBL" id="QYBB01000124">
    <property type="protein sequence ID" value="RYC28779.1"/>
    <property type="molecule type" value="Genomic_DNA"/>
</dbReference>
<feature type="non-terminal residue" evidence="6">
    <location>
        <position position="50"/>
    </location>
</feature>
<name>A0A4Q2TXE6_9HYPH</name>
<dbReference type="GO" id="GO:0003700">
    <property type="term" value="F:DNA-binding transcription factor activity"/>
    <property type="evidence" value="ECO:0007669"/>
    <property type="project" value="InterPro"/>
</dbReference>
<keyword evidence="4" id="KW-0804">Transcription</keyword>
<evidence type="ECO:0000313" key="7">
    <source>
        <dbReference type="Proteomes" id="UP000290759"/>
    </source>
</evidence>
<dbReference type="Pfam" id="PF00126">
    <property type="entry name" value="HTH_1"/>
    <property type="match status" value="1"/>
</dbReference>
<organism evidence="6 7">
    <name type="scientific">Lichenibacterium minor</name>
    <dbReference type="NCBI Taxonomy" id="2316528"/>
    <lineage>
        <taxon>Bacteria</taxon>
        <taxon>Pseudomonadati</taxon>
        <taxon>Pseudomonadota</taxon>
        <taxon>Alphaproteobacteria</taxon>
        <taxon>Hyphomicrobiales</taxon>
        <taxon>Lichenihabitantaceae</taxon>
        <taxon>Lichenibacterium</taxon>
    </lineage>
</organism>
<feature type="domain" description="HTH lysR-type" evidence="5">
    <location>
        <begin position="11"/>
        <end position="50"/>
    </location>
</feature>
<dbReference type="OrthoDB" id="9789529at2"/>
<gene>
    <name evidence="6" type="ORF">D3273_27525</name>
</gene>
<dbReference type="InterPro" id="IPR036388">
    <property type="entry name" value="WH-like_DNA-bd_sf"/>
</dbReference>
<evidence type="ECO:0000256" key="1">
    <source>
        <dbReference type="ARBA" id="ARBA00009437"/>
    </source>
</evidence>
<keyword evidence="2" id="KW-0805">Transcription regulation</keyword>
<dbReference type="PROSITE" id="PS50931">
    <property type="entry name" value="HTH_LYSR"/>
    <property type="match status" value="1"/>
</dbReference>
<dbReference type="GO" id="GO:0003677">
    <property type="term" value="F:DNA binding"/>
    <property type="evidence" value="ECO:0007669"/>
    <property type="project" value="UniProtKB-KW"/>
</dbReference>
<dbReference type="Gene3D" id="1.10.10.10">
    <property type="entry name" value="Winged helix-like DNA-binding domain superfamily/Winged helix DNA-binding domain"/>
    <property type="match status" value="1"/>
</dbReference>
<dbReference type="AlphaFoldDB" id="A0A4Q2TXE6"/>
<accession>A0A4Q2TXE6</accession>
<protein>
    <submittedName>
        <fullName evidence="6">LysR family transcriptional regulator</fullName>
    </submittedName>
</protein>
<comment type="similarity">
    <text evidence="1">Belongs to the LysR transcriptional regulatory family.</text>
</comment>
<dbReference type="RefSeq" id="WP_129230208.1">
    <property type="nucleotide sequence ID" value="NZ_QYBB01000124.1"/>
</dbReference>